<dbReference type="SUPFAM" id="SSF55729">
    <property type="entry name" value="Acyl-CoA N-acyltransferases (Nat)"/>
    <property type="match status" value="1"/>
</dbReference>
<evidence type="ECO:0000313" key="2">
    <source>
        <dbReference type="Proteomes" id="UP000051442"/>
    </source>
</evidence>
<evidence type="ECO:0008006" key="3">
    <source>
        <dbReference type="Google" id="ProtNLM"/>
    </source>
</evidence>
<organism evidence="1 2">
    <name type="scientific">Secundilactobacillus similis DSM 23365 = JCM 2765</name>
    <dbReference type="NCBI Taxonomy" id="1423804"/>
    <lineage>
        <taxon>Bacteria</taxon>
        <taxon>Bacillati</taxon>
        <taxon>Bacillota</taxon>
        <taxon>Bacilli</taxon>
        <taxon>Lactobacillales</taxon>
        <taxon>Lactobacillaceae</taxon>
        <taxon>Secundilactobacillus</taxon>
    </lineage>
</organism>
<evidence type="ECO:0000313" key="1">
    <source>
        <dbReference type="EMBL" id="KRN21061.1"/>
    </source>
</evidence>
<dbReference type="RefSeq" id="WP_054736808.1">
    <property type="nucleotide sequence ID" value="NZ_AYZM01000130.1"/>
</dbReference>
<dbReference type="InterPro" id="IPR016181">
    <property type="entry name" value="Acyl_CoA_acyltransferase"/>
</dbReference>
<dbReference type="EMBL" id="AYZM01000130">
    <property type="protein sequence ID" value="KRN21061.1"/>
    <property type="molecule type" value="Genomic_DNA"/>
</dbReference>
<name>A0A0R2F442_9LACO</name>
<gene>
    <name evidence="1" type="ORF">FD14_GL001384</name>
</gene>
<dbReference type="STRING" id="1423804.FD14_GL001384"/>
<protein>
    <recommendedName>
        <fullName evidence="3">N-acetyltransferase domain-containing protein</fullName>
    </recommendedName>
</protein>
<sequence>MEALATQLSQQLPYEVRALSHEDDAQIYALQKQYQRYFDLFMDHKLTQREATSDLDELAAEAAVAQKQYLGFFDEGQLMGTVDLTIDYPLPQLVWLGQYFTDQNISAMQRREMLENILQTLKQLTAVQVQLFVLKADKDGQQFYQQLAFEPISETRTTIAGDWVDVAIYQRNL</sequence>
<reference evidence="1 2" key="1">
    <citation type="journal article" date="2015" name="Genome Announc.">
        <title>Expanding the biotechnology potential of lactobacilli through comparative genomics of 213 strains and associated genera.</title>
        <authorList>
            <person name="Sun Z."/>
            <person name="Harris H.M."/>
            <person name="McCann A."/>
            <person name="Guo C."/>
            <person name="Argimon S."/>
            <person name="Zhang W."/>
            <person name="Yang X."/>
            <person name="Jeffery I.B."/>
            <person name="Cooney J.C."/>
            <person name="Kagawa T.F."/>
            <person name="Liu W."/>
            <person name="Song Y."/>
            <person name="Salvetti E."/>
            <person name="Wrobel A."/>
            <person name="Rasinkangas P."/>
            <person name="Parkhill J."/>
            <person name="Rea M.C."/>
            <person name="O'Sullivan O."/>
            <person name="Ritari J."/>
            <person name="Douillard F.P."/>
            <person name="Paul Ross R."/>
            <person name="Yang R."/>
            <person name="Briner A.E."/>
            <person name="Felis G.E."/>
            <person name="de Vos W.M."/>
            <person name="Barrangou R."/>
            <person name="Klaenhammer T.R."/>
            <person name="Caufield P.W."/>
            <person name="Cui Y."/>
            <person name="Zhang H."/>
            <person name="O'Toole P.W."/>
        </authorList>
    </citation>
    <scope>NUCLEOTIDE SEQUENCE [LARGE SCALE GENOMIC DNA]</scope>
    <source>
        <strain evidence="1 2">DSM 23365</strain>
    </source>
</reference>
<dbReference type="OrthoDB" id="9782266at2"/>
<accession>A0A0R2F442</accession>
<dbReference type="Proteomes" id="UP000051442">
    <property type="component" value="Unassembled WGS sequence"/>
</dbReference>
<dbReference type="AlphaFoldDB" id="A0A0R2F442"/>
<dbReference type="Gene3D" id="3.40.630.30">
    <property type="match status" value="1"/>
</dbReference>
<dbReference type="PATRIC" id="fig|1423804.4.peg.1494"/>
<comment type="caution">
    <text evidence="1">The sequence shown here is derived from an EMBL/GenBank/DDBJ whole genome shotgun (WGS) entry which is preliminary data.</text>
</comment>
<keyword evidence="2" id="KW-1185">Reference proteome</keyword>
<proteinExistence type="predicted"/>